<feature type="domain" description="NB-ARC" evidence="1">
    <location>
        <begin position="13"/>
        <end position="70"/>
    </location>
</feature>
<reference evidence="2" key="1">
    <citation type="journal article" date="2014" name="Front. Microbiol.">
        <title>High frequency of phylogenetically diverse reductive dehalogenase-homologous genes in deep subseafloor sedimentary metagenomes.</title>
        <authorList>
            <person name="Kawai M."/>
            <person name="Futagami T."/>
            <person name="Toyoda A."/>
            <person name="Takaki Y."/>
            <person name="Nishi S."/>
            <person name="Hori S."/>
            <person name="Arai W."/>
            <person name="Tsubouchi T."/>
            <person name="Morono Y."/>
            <person name="Uchiyama I."/>
            <person name="Ito T."/>
            <person name="Fujiyama A."/>
            <person name="Inagaki F."/>
            <person name="Takami H."/>
        </authorList>
    </citation>
    <scope>NUCLEOTIDE SEQUENCE</scope>
    <source>
        <strain evidence="2">Expedition CK06-06</strain>
    </source>
</reference>
<organism evidence="2">
    <name type="scientific">marine sediment metagenome</name>
    <dbReference type="NCBI Taxonomy" id="412755"/>
    <lineage>
        <taxon>unclassified sequences</taxon>
        <taxon>metagenomes</taxon>
        <taxon>ecological metagenomes</taxon>
    </lineage>
</organism>
<protein>
    <recommendedName>
        <fullName evidence="1">NB-ARC domain-containing protein</fullName>
    </recommendedName>
</protein>
<sequence length="98" mass="11055">MIELEESAIISHVFDLAKKNGLISIAGKSGTGKTTLALQFISTLMTLEKPYRDQCVWIQASEQFPKKRLRTLFESYSDKVNYVLKNIFVAPGIKPFSN</sequence>
<proteinExistence type="predicted"/>
<dbReference type="Pfam" id="PF00931">
    <property type="entry name" value="NB-ARC"/>
    <property type="match status" value="1"/>
</dbReference>
<evidence type="ECO:0000313" key="2">
    <source>
        <dbReference type="EMBL" id="GAH49495.1"/>
    </source>
</evidence>
<dbReference type="GO" id="GO:0043531">
    <property type="term" value="F:ADP binding"/>
    <property type="evidence" value="ECO:0007669"/>
    <property type="project" value="InterPro"/>
</dbReference>
<gene>
    <name evidence="2" type="ORF">S03H2_39531</name>
</gene>
<dbReference type="EMBL" id="BARU01024451">
    <property type="protein sequence ID" value="GAH49495.1"/>
    <property type="molecule type" value="Genomic_DNA"/>
</dbReference>
<dbReference type="InterPro" id="IPR002182">
    <property type="entry name" value="NB-ARC"/>
</dbReference>
<accession>X1GXF4</accession>
<comment type="caution">
    <text evidence="2">The sequence shown here is derived from an EMBL/GenBank/DDBJ whole genome shotgun (WGS) entry which is preliminary data.</text>
</comment>
<dbReference type="SUPFAM" id="SSF52540">
    <property type="entry name" value="P-loop containing nucleoside triphosphate hydrolases"/>
    <property type="match status" value="1"/>
</dbReference>
<name>X1GXF4_9ZZZZ</name>
<dbReference type="Gene3D" id="3.40.50.300">
    <property type="entry name" value="P-loop containing nucleotide triphosphate hydrolases"/>
    <property type="match status" value="1"/>
</dbReference>
<dbReference type="InterPro" id="IPR027417">
    <property type="entry name" value="P-loop_NTPase"/>
</dbReference>
<evidence type="ECO:0000259" key="1">
    <source>
        <dbReference type="Pfam" id="PF00931"/>
    </source>
</evidence>
<dbReference type="AlphaFoldDB" id="X1GXF4"/>